<dbReference type="FunFam" id="4.10.280.10:FF:000051">
    <property type="entry name" value="Basic helix-loop-helix domain-containing protein KIAA2018"/>
    <property type="match status" value="1"/>
</dbReference>
<dbReference type="Ensembl" id="ENSNMLT00000018638.1">
    <property type="protein sequence ID" value="ENSNMLP00000016554.1"/>
    <property type="gene ID" value="ENSNMLG00000010995.1"/>
</dbReference>
<feature type="region of interest" description="Disordered" evidence="1">
    <location>
        <begin position="811"/>
        <end position="836"/>
    </location>
</feature>
<feature type="compositionally biased region" description="Low complexity" evidence="1">
    <location>
        <begin position="1194"/>
        <end position="1209"/>
    </location>
</feature>
<dbReference type="SMART" id="SM00353">
    <property type="entry name" value="HLH"/>
    <property type="match status" value="1"/>
</dbReference>
<feature type="region of interest" description="Disordered" evidence="1">
    <location>
        <begin position="987"/>
        <end position="1018"/>
    </location>
</feature>
<evidence type="ECO:0000313" key="3">
    <source>
        <dbReference type="Ensembl" id="ENSNMLP00000016554.1"/>
    </source>
</evidence>
<name>A0A8C6T8K4_9GOBI</name>
<proteinExistence type="predicted"/>
<dbReference type="PANTHER" id="PTHR46970">
    <property type="entry name" value="BASIC HELIX-LOOP-HELIX DOMAIN-CONTAINING PROTEIN USF3"/>
    <property type="match status" value="1"/>
</dbReference>
<dbReference type="InterPro" id="IPR011598">
    <property type="entry name" value="bHLH_dom"/>
</dbReference>
<dbReference type="PROSITE" id="PS50888">
    <property type="entry name" value="BHLH"/>
    <property type="match status" value="1"/>
</dbReference>
<feature type="region of interest" description="Disordered" evidence="1">
    <location>
        <begin position="1"/>
        <end position="27"/>
    </location>
</feature>
<feature type="compositionally biased region" description="Basic and acidic residues" evidence="1">
    <location>
        <begin position="1004"/>
        <end position="1013"/>
    </location>
</feature>
<organism evidence="3 4">
    <name type="scientific">Neogobius melanostomus</name>
    <name type="common">round goby</name>
    <dbReference type="NCBI Taxonomy" id="47308"/>
    <lineage>
        <taxon>Eukaryota</taxon>
        <taxon>Metazoa</taxon>
        <taxon>Chordata</taxon>
        <taxon>Craniata</taxon>
        <taxon>Vertebrata</taxon>
        <taxon>Euteleostomi</taxon>
        <taxon>Actinopterygii</taxon>
        <taxon>Neopterygii</taxon>
        <taxon>Teleostei</taxon>
        <taxon>Neoteleostei</taxon>
        <taxon>Acanthomorphata</taxon>
        <taxon>Gobiaria</taxon>
        <taxon>Gobiiformes</taxon>
        <taxon>Gobioidei</taxon>
        <taxon>Gobiidae</taxon>
        <taxon>Benthophilinae</taxon>
        <taxon>Neogobiini</taxon>
        <taxon>Neogobius</taxon>
    </lineage>
</organism>
<dbReference type="Pfam" id="PF00010">
    <property type="entry name" value="HLH"/>
    <property type="match status" value="1"/>
</dbReference>
<reference evidence="3" key="1">
    <citation type="submission" date="2025-08" db="UniProtKB">
        <authorList>
            <consortium name="Ensembl"/>
        </authorList>
    </citation>
    <scope>IDENTIFICATION</scope>
</reference>
<dbReference type="GO" id="GO:0046983">
    <property type="term" value="F:protein dimerization activity"/>
    <property type="evidence" value="ECO:0007669"/>
    <property type="project" value="InterPro"/>
</dbReference>
<dbReference type="GO" id="GO:0000977">
    <property type="term" value="F:RNA polymerase II transcription regulatory region sequence-specific DNA binding"/>
    <property type="evidence" value="ECO:0007669"/>
    <property type="project" value="TreeGrafter"/>
</dbReference>
<reference evidence="3" key="2">
    <citation type="submission" date="2025-09" db="UniProtKB">
        <authorList>
            <consortium name="Ensembl"/>
        </authorList>
    </citation>
    <scope>IDENTIFICATION</scope>
</reference>
<feature type="compositionally biased region" description="Polar residues" evidence="1">
    <location>
        <begin position="1120"/>
        <end position="1133"/>
    </location>
</feature>
<feature type="compositionally biased region" description="Polar residues" evidence="1">
    <location>
        <begin position="1210"/>
        <end position="1230"/>
    </location>
</feature>
<evidence type="ECO:0000256" key="1">
    <source>
        <dbReference type="SAM" id="MobiDB-lite"/>
    </source>
</evidence>
<accession>A0A8C6T8K4</accession>
<dbReference type="InterPro" id="IPR053252">
    <property type="entry name" value="EMT_regulator"/>
</dbReference>
<feature type="domain" description="BHLH" evidence="2">
    <location>
        <begin position="18"/>
        <end position="69"/>
    </location>
</feature>
<feature type="compositionally biased region" description="Polar residues" evidence="1">
    <location>
        <begin position="1"/>
        <end position="10"/>
    </location>
</feature>
<dbReference type="SUPFAM" id="SSF47459">
    <property type="entry name" value="HLH, helix-loop-helix DNA-binding domain"/>
    <property type="match status" value="1"/>
</dbReference>
<dbReference type="GO" id="GO:0010719">
    <property type="term" value="P:negative regulation of epithelial to mesenchymal transition"/>
    <property type="evidence" value="ECO:0007669"/>
    <property type="project" value="TreeGrafter"/>
</dbReference>
<dbReference type="Proteomes" id="UP000694523">
    <property type="component" value="Unplaced"/>
</dbReference>
<dbReference type="AlphaFoldDB" id="A0A8C6T8K4"/>
<evidence type="ECO:0000313" key="4">
    <source>
        <dbReference type="Proteomes" id="UP000694523"/>
    </source>
</evidence>
<feature type="compositionally biased region" description="Polar residues" evidence="1">
    <location>
        <begin position="987"/>
        <end position="1002"/>
    </location>
</feature>
<dbReference type="CDD" id="cd18910">
    <property type="entry name" value="bHLHzip_USF3"/>
    <property type="match status" value="1"/>
</dbReference>
<feature type="region of interest" description="Disordered" evidence="1">
    <location>
        <begin position="1044"/>
        <end position="1063"/>
    </location>
</feature>
<dbReference type="Gene3D" id="4.10.280.10">
    <property type="entry name" value="Helix-loop-helix DNA-binding domain"/>
    <property type="match status" value="1"/>
</dbReference>
<sequence>MPEMTETQTPGRKPKKKKNKESHNAVERHRKEKINAGINLIGNLLPCSQALKQSKIMILDQAFRYITELKKQNDTMLLEGGDKTQAEEIRHLRCQLEEMRKESAHYMELLKAHDILEDPSIHWKGKQRCAKTGNVTQTSQIQKGIIVYSSGKDLSPGTQPSETLVLQQPSKGRARLSVNGALLQVNTSSSTPSLLPGSALTTPQSTPAVRVIDQCVVENPTVAPSIPPAVSYITLRIPAVTTALPPQPVPATPVHTLTVPTTTVSPLPSESAAVPQTSLNHIITPPRPTASGPLSLASLDTSTRKVTYTAVAQSQHPIRAQVAGSTQTTWTTLQMAGNTVQPVCQNLPTPDDSTATQRVQRVNVCQPFQVQMQPAVPAPQTPIISPIQSQLRTTILGPPNPSAVLGTSAIMAQPAVVSQSAVLQPAPLVTHPPLVPQPQSTVLPLLQTMQVLQVKTANPTAPGVTAAQNTNNPSVVILQQANTCPAQSIVREEIGNQTPCQHIVIIQAPKQSAPASQNPPVTVVPAALPTVPSVSTSTSMPCTSAPSVSSPQTVGGKQLVHILPRPVQPQHSKCQPVTPPSTSAAVTPQTITVNGQVFALQPVKTTDNLISNGGQTTLQLVQPTTTEEPTTNVALNSLGALSSLNQSITQGIPLAISNHNSLSLPSTIPHQPPNVTAVSESTVALPVQVPCLKPITPALVVNPPKTPGRKPSTSIPAKKTRVKRIKLVKNKEQKPKQPAVILAKTTAVTSVSQTTSNVFTNSAAEIIPSSSSVATTTICSQSICQSVNVTIVQSTDKINVSCAPDGKAVSSQTSFPSIGSSTATKTNNNLVNMPNTSETTAVSDITSRLLETTKESENVFCATKVSVPEVKLQKESSIIQKSTSQPVVSDTKSSFDIETPIQTSSTNGTVAASLKKTVRSSPVCHPQGSHIQEAPPCSTPGSTTSPAVCTTNSVLSPFLSEPISTTVTSLGAKTVLGDVGPLQKTNMNPLCQPCETSSQGRQSEALEEKRNKTLEQINPVTDNSITSKKDFALNQQIYTNLDDQTSESSLSMSNQTESPMSTVTGGRGFSVASMLPQGQSMSAASGSFSSFILTSEQAEMLALAMLEQDSPDRKTGGCTGNKTALSNPSTGTWELTKPPVSTAKDCVSAGQQGKFHKTSMDTLKTAVPPVRGQMSEANLSGQTISRHPQNISYSHSQSAPQPQNASQSSTVASLSVNNLIRTSSSQQHPYSGSPIMTGHTSVPSPVCTTAHISQPSNNALSPAQLLPSMSTLP</sequence>
<dbReference type="InterPro" id="IPR036638">
    <property type="entry name" value="HLH_DNA-bd_sf"/>
</dbReference>
<feature type="compositionally biased region" description="Polar residues" evidence="1">
    <location>
        <begin position="1238"/>
        <end position="1273"/>
    </location>
</feature>
<evidence type="ECO:0000259" key="2">
    <source>
        <dbReference type="PROSITE" id="PS50888"/>
    </source>
</evidence>
<feature type="region of interest" description="Disordered" evidence="1">
    <location>
        <begin position="1191"/>
        <end position="1273"/>
    </location>
</feature>
<keyword evidence="4" id="KW-1185">Reference proteome</keyword>
<feature type="region of interest" description="Disordered" evidence="1">
    <location>
        <begin position="1112"/>
        <end position="1133"/>
    </location>
</feature>
<protein>
    <recommendedName>
        <fullName evidence="2">BHLH domain-containing protein</fullName>
    </recommendedName>
</protein>
<dbReference type="GO" id="GO:0001228">
    <property type="term" value="F:DNA-binding transcription activator activity, RNA polymerase II-specific"/>
    <property type="evidence" value="ECO:0007669"/>
    <property type="project" value="TreeGrafter"/>
</dbReference>
<dbReference type="PANTHER" id="PTHR46970:SF1">
    <property type="entry name" value="BASIC HELIX-LOOP-HELIX DOMAIN-CONTAINING PROTEIN USF3"/>
    <property type="match status" value="1"/>
</dbReference>
<dbReference type="InterPro" id="IPR048064">
    <property type="entry name" value="USF3_bHLH"/>
</dbReference>